<protein>
    <recommendedName>
        <fullName evidence="4">Heat shock protein DnaJ, cysteine-rich domain-containing protein</fullName>
    </recommendedName>
</protein>
<dbReference type="SUPFAM" id="SSF57938">
    <property type="entry name" value="DnaJ/Hsp40 cysteine-rich domain"/>
    <property type="match status" value="1"/>
</dbReference>
<reference evidence="2 3" key="1">
    <citation type="submission" date="2013-09" db="EMBL/GenBank/DDBJ databases">
        <title>Corchorus capsularis genome sequencing.</title>
        <authorList>
            <person name="Alam M."/>
            <person name="Haque M.S."/>
            <person name="Islam M.S."/>
            <person name="Emdad E.M."/>
            <person name="Islam M.M."/>
            <person name="Ahmed B."/>
            <person name="Halim A."/>
            <person name="Hossen Q.M.M."/>
            <person name="Hossain M.Z."/>
            <person name="Ahmed R."/>
            <person name="Khan M.M."/>
            <person name="Islam R."/>
            <person name="Rashid M.M."/>
            <person name="Khan S.A."/>
            <person name="Rahman M.S."/>
            <person name="Alam M."/>
        </authorList>
    </citation>
    <scope>NUCLEOTIDE SEQUENCE [LARGE SCALE GENOMIC DNA]</scope>
    <source>
        <strain evidence="3">cv. CVL-1</strain>
        <tissue evidence="2">Whole seedling</tissue>
    </source>
</reference>
<dbReference type="OMA" id="KKTAPPC"/>
<evidence type="ECO:0000313" key="2">
    <source>
        <dbReference type="EMBL" id="OMO82599.1"/>
    </source>
</evidence>
<dbReference type="EMBL" id="AWWV01009986">
    <property type="protein sequence ID" value="OMO82599.1"/>
    <property type="molecule type" value="Genomic_DNA"/>
</dbReference>
<accession>A0A1R3IJ32</accession>
<feature type="transmembrane region" description="Helical" evidence="1">
    <location>
        <begin position="12"/>
        <end position="34"/>
    </location>
</feature>
<dbReference type="AlphaFoldDB" id="A0A1R3IJ32"/>
<organism evidence="2 3">
    <name type="scientific">Corchorus capsularis</name>
    <name type="common">Jute</name>
    <dbReference type="NCBI Taxonomy" id="210143"/>
    <lineage>
        <taxon>Eukaryota</taxon>
        <taxon>Viridiplantae</taxon>
        <taxon>Streptophyta</taxon>
        <taxon>Embryophyta</taxon>
        <taxon>Tracheophyta</taxon>
        <taxon>Spermatophyta</taxon>
        <taxon>Magnoliopsida</taxon>
        <taxon>eudicotyledons</taxon>
        <taxon>Gunneridae</taxon>
        <taxon>Pentapetalae</taxon>
        <taxon>rosids</taxon>
        <taxon>malvids</taxon>
        <taxon>Malvales</taxon>
        <taxon>Malvaceae</taxon>
        <taxon>Grewioideae</taxon>
        <taxon>Apeibeae</taxon>
        <taxon>Corchorus</taxon>
    </lineage>
</organism>
<keyword evidence="1" id="KW-1133">Transmembrane helix</keyword>
<evidence type="ECO:0000256" key="1">
    <source>
        <dbReference type="SAM" id="Phobius"/>
    </source>
</evidence>
<dbReference type="InterPro" id="IPR036410">
    <property type="entry name" value="HSP_DnaJ_Cys-rich_dom_sf"/>
</dbReference>
<dbReference type="OrthoDB" id="513013at2759"/>
<evidence type="ECO:0008006" key="4">
    <source>
        <dbReference type="Google" id="ProtNLM"/>
    </source>
</evidence>
<comment type="caution">
    <text evidence="2">The sequence shown here is derived from an EMBL/GenBank/DDBJ whole genome shotgun (WGS) entry which is preliminary data.</text>
</comment>
<dbReference type="PANTHER" id="PTHR15852:SF29">
    <property type="entry name" value="PLASTID TRANSCRIPTIONALLY ACTIVE PROTEIN"/>
    <property type="match status" value="1"/>
</dbReference>
<evidence type="ECO:0000313" key="3">
    <source>
        <dbReference type="Proteomes" id="UP000188268"/>
    </source>
</evidence>
<dbReference type="Gramene" id="OMO82599">
    <property type="protein sequence ID" value="OMO82599"/>
    <property type="gene ID" value="CCACVL1_11871"/>
</dbReference>
<gene>
    <name evidence="2" type="ORF">CCACVL1_11871</name>
</gene>
<sequence>MIPKPLRVLGKGAAIILGGFVTLNIAGVVAIGALRSVAEKKRKKFAPPCGVCKGKGYYLCKLCKGNATIKWSPLYDPVHINPCVCPTCDGDRVQDCLNCVGKGYCLLVHLQELQFWLLNRVDFCK</sequence>
<dbReference type="PANTHER" id="PTHR15852">
    <property type="entry name" value="PLASTID TRANSCRIPTIONALLY ACTIVE PROTEIN"/>
    <property type="match status" value="1"/>
</dbReference>
<keyword evidence="1" id="KW-0472">Membrane</keyword>
<name>A0A1R3IJ32_COCAP</name>
<keyword evidence="1" id="KW-0812">Transmembrane</keyword>
<keyword evidence="3" id="KW-1185">Reference proteome</keyword>
<proteinExistence type="predicted"/>
<dbReference type="Proteomes" id="UP000188268">
    <property type="component" value="Unassembled WGS sequence"/>
</dbReference>